<evidence type="ECO:0000313" key="4">
    <source>
        <dbReference type="Proteomes" id="UP001177140"/>
    </source>
</evidence>
<dbReference type="SUPFAM" id="SSF52172">
    <property type="entry name" value="CheY-like"/>
    <property type="match status" value="1"/>
</dbReference>
<keyword evidence="4" id="KW-1185">Reference proteome</keyword>
<dbReference type="InterPro" id="IPR052048">
    <property type="entry name" value="ST_Response_Regulator"/>
</dbReference>
<dbReference type="PANTHER" id="PTHR43228">
    <property type="entry name" value="TWO-COMPONENT RESPONSE REGULATOR"/>
    <property type="match status" value="1"/>
</dbReference>
<dbReference type="PROSITE" id="PS50110">
    <property type="entry name" value="RESPONSE_REGULATORY"/>
    <property type="match status" value="1"/>
</dbReference>
<dbReference type="Gene3D" id="3.40.50.2300">
    <property type="match status" value="1"/>
</dbReference>
<dbReference type="SMART" id="SM00448">
    <property type="entry name" value="REC"/>
    <property type="match status" value="1"/>
</dbReference>
<evidence type="ECO:0000256" key="1">
    <source>
        <dbReference type="PROSITE-ProRule" id="PRU00169"/>
    </source>
</evidence>
<evidence type="ECO:0000313" key="3">
    <source>
        <dbReference type="EMBL" id="MCL7024784.1"/>
    </source>
</evidence>
<comment type="caution">
    <text evidence="3">The sequence shown here is derived from an EMBL/GenBank/DDBJ whole genome shotgun (WGS) entry which is preliminary data.</text>
</comment>
<dbReference type="InterPro" id="IPR011006">
    <property type="entry name" value="CheY-like_superfamily"/>
</dbReference>
<evidence type="ECO:0000259" key="2">
    <source>
        <dbReference type="PROSITE" id="PS50110"/>
    </source>
</evidence>
<dbReference type="CDD" id="cd17546">
    <property type="entry name" value="REC_hyHK_CKI1_RcsC-like"/>
    <property type="match status" value="1"/>
</dbReference>
<reference evidence="3" key="1">
    <citation type="submission" date="2022-03" db="EMBL/GenBank/DDBJ databases">
        <title>A functionally conserved STORR gene fusion in Papaver species that diverged 16.8 million years ago.</title>
        <authorList>
            <person name="Catania T."/>
        </authorList>
    </citation>
    <scope>NUCLEOTIDE SEQUENCE</scope>
    <source>
        <strain evidence="3">S-191538</strain>
    </source>
</reference>
<organism evidence="3 4">
    <name type="scientific">Papaver nudicaule</name>
    <name type="common">Iceland poppy</name>
    <dbReference type="NCBI Taxonomy" id="74823"/>
    <lineage>
        <taxon>Eukaryota</taxon>
        <taxon>Viridiplantae</taxon>
        <taxon>Streptophyta</taxon>
        <taxon>Embryophyta</taxon>
        <taxon>Tracheophyta</taxon>
        <taxon>Spermatophyta</taxon>
        <taxon>Magnoliopsida</taxon>
        <taxon>Ranunculales</taxon>
        <taxon>Papaveraceae</taxon>
        <taxon>Papaveroideae</taxon>
        <taxon>Papaver</taxon>
    </lineage>
</organism>
<dbReference type="AlphaFoldDB" id="A0AA41UY57"/>
<dbReference type="InterPro" id="IPR001789">
    <property type="entry name" value="Sig_transdc_resp-reg_receiver"/>
</dbReference>
<dbReference type="Pfam" id="PF00072">
    <property type="entry name" value="Response_reg"/>
    <property type="match status" value="1"/>
</dbReference>
<gene>
    <name evidence="3" type="ORF">MKW94_017456</name>
</gene>
<dbReference type="PANTHER" id="PTHR43228:SF1">
    <property type="entry name" value="TWO-COMPONENT RESPONSE REGULATOR ARR22"/>
    <property type="match status" value="1"/>
</dbReference>
<dbReference type="Proteomes" id="UP001177140">
    <property type="component" value="Unassembled WGS sequence"/>
</dbReference>
<dbReference type="EMBL" id="JAJJMA010038269">
    <property type="protein sequence ID" value="MCL7024784.1"/>
    <property type="molecule type" value="Genomic_DNA"/>
</dbReference>
<proteinExistence type="predicted"/>
<name>A0AA41UY57_PAPNU</name>
<accession>A0AA41UY57</accession>
<dbReference type="GO" id="GO:0000160">
    <property type="term" value="P:phosphorelay signal transduction system"/>
    <property type="evidence" value="ECO:0007669"/>
    <property type="project" value="InterPro"/>
</dbReference>
<feature type="modified residue" description="4-aspartylphosphate" evidence="1">
    <location>
        <position position="55"/>
    </location>
</feature>
<feature type="domain" description="Response regulatory" evidence="2">
    <location>
        <begin position="5"/>
        <end position="116"/>
    </location>
</feature>
<sequence>MATMSALVVDDQKIMRKIHCALLQKLGVQTQEAENGLEALKLLESGAKFDIILMDYEMPVMNGAEATQRIRGMGVSSVILGVSSETDEATRENFRNSGLTKLFDKKTLTSSDVIPYLSTSSSK</sequence>
<protein>
    <recommendedName>
        <fullName evidence="2">Response regulatory domain-containing protein</fullName>
    </recommendedName>
</protein>
<keyword evidence="1" id="KW-0597">Phosphoprotein</keyword>